<dbReference type="Proteomes" id="UP000078348">
    <property type="component" value="Unassembled WGS sequence"/>
</dbReference>
<name>A0A196SEI8_BLAHN</name>
<dbReference type="GO" id="GO:0034045">
    <property type="term" value="C:phagophore assembly site membrane"/>
    <property type="evidence" value="ECO:0007669"/>
    <property type="project" value="TreeGrafter"/>
</dbReference>
<dbReference type="PANTHER" id="PTHR13040">
    <property type="entry name" value="AUTOPHAGY PROTEIN 5"/>
    <property type="match status" value="1"/>
</dbReference>
<dbReference type="InterPro" id="IPR048940">
    <property type="entry name" value="ATG5_HBR"/>
</dbReference>
<feature type="domain" description="Autophagy protein ATG5 alpha-helical bundle region" evidence="5">
    <location>
        <begin position="118"/>
        <end position="164"/>
    </location>
</feature>
<comment type="caution">
    <text evidence="7">The sequence shown here is derived from an EMBL/GenBank/DDBJ whole genome shotgun (WGS) entry which is preliminary data.</text>
</comment>
<dbReference type="AlphaFoldDB" id="A0A196SEI8"/>
<dbReference type="InterPro" id="IPR042526">
    <property type="entry name" value="Atg5_HR"/>
</dbReference>
<dbReference type="Gene3D" id="3.10.20.620">
    <property type="match status" value="1"/>
</dbReference>
<dbReference type="GO" id="GO:0034274">
    <property type="term" value="C:Atg12-Atg5-Atg16 complex"/>
    <property type="evidence" value="ECO:0007669"/>
    <property type="project" value="TreeGrafter"/>
</dbReference>
<dbReference type="GO" id="GO:0019776">
    <property type="term" value="F:Atg8-family ligase activity"/>
    <property type="evidence" value="ECO:0007669"/>
    <property type="project" value="TreeGrafter"/>
</dbReference>
<organism evidence="7 8">
    <name type="scientific">Blastocystis sp. subtype 1 (strain ATCC 50177 / NandII)</name>
    <dbReference type="NCBI Taxonomy" id="478820"/>
    <lineage>
        <taxon>Eukaryota</taxon>
        <taxon>Sar</taxon>
        <taxon>Stramenopiles</taxon>
        <taxon>Bigyra</taxon>
        <taxon>Opalozoa</taxon>
        <taxon>Opalinata</taxon>
        <taxon>Blastocystidae</taxon>
        <taxon>Blastocystis</taxon>
    </lineage>
</organism>
<gene>
    <name evidence="7" type="ORF">AV274_3568</name>
</gene>
<dbReference type="InterPro" id="IPR048939">
    <property type="entry name" value="ATG5_UblA"/>
</dbReference>
<keyword evidence="4" id="KW-0072">Autophagy</keyword>
<dbReference type="GO" id="GO:0034727">
    <property type="term" value="P:piecemeal microautophagy of the nucleus"/>
    <property type="evidence" value="ECO:0007669"/>
    <property type="project" value="TreeGrafter"/>
</dbReference>
<dbReference type="GO" id="GO:0044233">
    <property type="term" value="C:mitochondria-associated endoplasmic reticulum membrane contact site"/>
    <property type="evidence" value="ECO:0007669"/>
    <property type="project" value="TreeGrafter"/>
</dbReference>
<reference evidence="7 8" key="1">
    <citation type="submission" date="2016-05" db="EMBL/GenBank/DDBJ databases">
        <title>Nuclear genome of Blastocystis sp. subtype 1 NandII.</title>
        <authorList>
            <person name="Gentekaki E."/>
            <person name="Curtis B."/>
            <person name="Stairs C."/>
            <person name="Eme L."/>
            <person name="Herman E."/>
            <person name="Klimes V."/>
            <person name="Arias M.C."/>
            <person name="Elias M."/>
            <person name="Hilliou F."/>
            <person name="Klute M."/>
            <person name="Malik S.-B."/>
            <person name="Pightling A."/>
            <person name="Rachubinski R."/>
            <person name="Salas D."/>
            <person name="Schlacht A."/>
            <person name="Suga H."/>
            <person name="Archibald J."/>
            <person name="Ball S.G."/>
            <person name="Clark G."/>
            <person name="Dacks J."/>
            <person name="Van Der Giezen M."/>
            <person name="Tsaousis A."/>
            <person name="Roger A."/>
        </authorList>
    </citation>
    <scope>NUCLEOTIDE SEQUENCE [LARGE SCALE GENOMIC DNA]</scope>
    <source>
        <strain evidence="8">ATCC 50177 / NandII</strain>
    </source>
</reference>
<dbReference type="EMBL" id="LXWW01000214">
    <property type="protein sequence ID" value="OAO14731.1"/>
    <property type="molecule type" value="Genomic_DNA"/>
</dbReference>
<dbReference type="Pfam" id="PF20637">
    <property type="entry name" value="ATG5_HBR"/>
    <property type="match status" value="1"/>
</dbReference>
<evidence type="ECO:0000256" key="1">
    <source>
        <dbReference type="ARBA" id="ARBA00006910"/>
    </source>
</evidence>
<proteinExistence type="inferred from homology"/>
<evidence type="ECO:0000313" key="8">
    <source>
        <dbReference type="Proteomes" id="UP000078348"/>
    </source>
</evidence>
<comment type="similarity">
    <text evidence="1">Belongs to the ATG5 family.</text>
</comment>
<feature type="domain" description="Autophagy protein ATG5 UblA" evidence="6">
    <location>
        <begin position="15"/>
        <end position="101"/>
    </location>
</feature>
<dbReference type="GO" id="GO:0005776">
    <property type="term" value="C:autophagosome"/>
    <property type="evidence" value="ECO:0007669"/>
    <property type="project" value="TreeGrafter"/>
</dbReference>
<dbReference type="InterPro" id="IPR007239">
    <property type="entry name" value="Atg5"/>
</dbReference>
<protein>
    <submittedName>
        <fullName evidence="7">Uncharacterized protein</fullName>
    </submittedName>
</protein>
<sequence>MNLVQSDTEIRIDNWNSTVLLQVTMDLTTGVNRHTFYIVMNRHGYLPFVFFSPSFASIDLGSLLKSGIEFRCGDVTLLWDRPIGVLYDVYAEVGKPLSVSVCSYSKKHSLPYHHLGECEERFVHCLKEAILVEFGSLQLWDEMPVESQSKLFKSVQTDNYRLYDECMACFKEEEMKEVLVKIVSTEGCEMKRIGVEEAKKLTILDLTKKENARVRALSLNDRSVWYCWSLFCSPDRTLYVTV</sequence>
<dbReference type="PANTHER" id="PTHR13040:SF2">
    <property type="entry name" value="AUTOPHAGY PROTEIN 5"/>
    <property type="match status" value="1"/>
</dbReference>
<dbReference type="GO" id="GO:0006995">
    <property type="term" value="P:cellular response to nitrogen starvation"/>
    <property type="evidence" value="ECO:0007669"/>
    <property type="project" value="TreeGrafter"/>
</dbReference>
<accession>A0A196SEI8</accession>
<dbReference type="GO" id="GO:0000422">
    <property type="term" value="P:autophagy of mitochondrion"/>
    <property type="evidence" value="ECO:0007669"/>
    <property type="project" value="TreeGrafter"/>
</dbReference>
<dbReference type="Pfam" id="PF20638">
    <property type="entry name" value="ATG5_UblA"/>
    <property type="match status" value="1"/>
</dbReference>
<keyword evidence="2" id="KW-1017">Isopeptide bond</keyword>
<evidence type="ECO:0000256" key="4">
    <source>
        <dbReference type="ARBA" id="ARBA00023006"/>
    </source>
</evidence>
<dbReference type="Gene3D" id="1.10.246.190">
    <property type="entry name" value="Autophagy protein Apg5, helix rich domain"/>
    <property type="match status" value="1"/>
</dbReference>
<keyword evidence="8" id="KW-1185">Reference proteome</keyword>
<dbReference type="InterPro" id="IPR042527">
    <property type="entry name" value="Atg5_UblA_dom_sf"/>
</dbReference>
<evidence type="ECO:0000256" key="2">
    <source>
        <dbReference type="ARBA" id="ARBA00022499"/>
    </source>
</evidence>
<keyword evidence="3" id="KW-0832">Ubl conjugation</keyword>
<evidence type="ECO:0000259" key="6">
    <source>
        <dbReference type="Pfam" id="PF20638"/>
    </source>
</evidence>
<evidence type="ECO:0000259" key="5">
    <source>
        <dbReference type="Pfam" id="PF20637"/>
    </source>
</evidence>
<evidence type="ECO:0000313" key="7">
    <source>
        <dbReference type="EMBL" id="OAO14731.1"/>
    </source>
</evidence>
<dbReference type="GO" id="GO:0061908">
    <property type="term" value="C:phagophore"/>
    <property type="evidence" value="ECO:0007669"/>
    <property type="project" value="TreeGrafter"/>
</dbReference>
<dbReference type="OrthoDB" id="272162at2759"/>
<evidence type="ECO:0000256" key="3">
    <source>
        <dbReference type="ARBA" id="ARBA00022843"/>
    </source>
</evidence>